<sequence>SMSGDFKGAVKVLKDMLMWKEKGGIKFDGMAWKVANYKFMRLAIAYLLASSAVYAIPGASSAFISSSPWSIVLNEDHSLTATEGSVVISSICSELNVKTADGAVQDVNSCDLKGFQEEPTLEISQGGDAVVVTHHGMEGMPTLEQRFEQNEEGGFVVSLKVTAGGGGDWSTNYIAPIAGAEMVTKGGEDVDGKTIIVPWDNDIESMYQSRSLSSLYSDLVGMTSAYVTAFYDSGSRGGVVVGALEHTVWKTGVGFRAKARGLGEGGYGVRDLKAYGGLNGLKETRDYVEHGWVSSKGGEVVSPKFLVAEGDDWRDAMEVYGRAQVEDRMELPGGMKGPVVGWNSWGAQQFPATLQNAVDASEAIRTLKEEGFGGEGGWGGDAFVDFDAVDISLEEQVKLVETTEKNGQSAGFYLAPWSYFSDDLEATVECGGEVWNVVDLVKKNAKGKPLKVLDKRVLGQKNYAYDPTHEAVLCLAMDMIDEAAEAGMKLVKIDFINWGAMEGGSGKNGEHAKAGEGIETGAAAYNYGMERIRERVDGRMIISLSMAPTFPNHFAHARRIGCDQMYGGVEFTMNQLWGGWWQQEMLLLDPDLMVFVKDYIFDIPSILKPLINPWKMDEMSRVNKGVVHGGFYLAGDDLSNSTGVEAVQKWLGNKDVNEVAMLGEAFRPVSSPKDGVHVRAPEVFELESKKTGDKFLAVFNYNFRAMEGFEG</sequence>
<keyword evidence="2" id="KW-1185">Reference proteome</keyword>
<dbReference type="SUPFAM" id="SSF51445">
    <property type="entry name" value="(Trans)glycosidases"/>
    <property type="match status" value="1"/>
</dbReference>
<evidence type="ECO:0008006" key="3">
    <source>
        <dbReference type="Google" id="ProtNLM"/>
    </source>
</evidence>
<dbReference type="InterPro" id="IPR017853">
    <property type="entry name" value="GH"/>
</dbReference>
<evidence type="ECO:0000313" key="2">
    <source>
        <dbReference type="Proteomes" id="UP001165082"/>
    </source>
</evidence>
<protein>
    <recommendedName>
        <fullName evidence="3">Alpha-galactosidase</fullName>
    </recommendedName>
</protein>
<gene>
    <name evidence="1" type="ORF">TrRE_jg8502</name>
</gene>
<name>A0A9W7CG30_9STRA</name>
<reference evidence="1" key="1">
    <citation type="submission" date="2022-07" db="EMBL/GenBank/DDBJ databases">
        <title>Genome analysis of Parmales, a sister group of diatoms, reveals the evolutionary specialization of diatoms from phago-mixotrophs to photoautotrophs.</title>
        <authorList>
            <person name="Ban H."/>
            <person name="Sato S."/>
            <person name="Yoshikawa S."/>
            <person name="Kazumasa Y."/>
            <person name="Nakamura Y."/>
            <person name="Ichinomiya M."/>
            <person name="Saitoh K."/>
            <person name="Sato N."/>
            <person name="Blanc-Mathieu R."/>
            <person name="Endo H."/>
            <person name="Kuwata A."/>
            <person name="Ogata H."/>
        </authorList>
    </citation>
    <scope>NUCLEOTIDE SEQUENCE</scope>
</reference>
<dbReference type="Proteomes" id="UP001165082">
    <property type="component" value="Unassembled WGS sequence"/>
</dbReference>
<comment type="caution">
    <text evidence="1">The sequence shown here is derived from an EMBL/GenBank/DDBJ whole genome shotgun (WGS) entry which is preliminary data.</text>
</comment>
<dbReference type="AlphaFoldDB" id="A0A9W7CG30"/>
<dbReference type="Gene3D" id="3.20.20.70">
    <property type="entry name" value="Aldolase class I"/>
    <property type="match status" value="1"/>
</dbReference>
<feature type="non-terminal residue" evidence="1">
    <location>
        <position position="711"/>
    </location>
</feature>
<evidence type="ECO:0000313" key="1">
    <source>
        <dbReference type="EMBL" id="GMI05113.1"/>
    </source>
</evidence>
<dbReference type="EMBL" id="BRXZ01000101">
    <property type="protein sequence ID" value="GMI05113.1"/>
    <property type="molecule type" value="Genomic_DNA"/>
</dbReference>
<organism evidence="1 2">
    <name type="scientific">Triparma retinervis</name>
    <dbReference type="NCBI Taxonomy" id="2557542"/>
    <lineage>
        <taxon>Eukaryota</taxon>
        <taxon>Sar</taxon>
        <taxon>Stramenopiles</taxon>
        <taxon>Ochrophyta</taxon>
        <taxon>Bolidophyceae</taxon>
        <taxon>Parmales</taxon>
        <taxon>Triparmaceae</taxon>
        <taxon>Triparma</taxon>
    </lineage>
</organism>
<accession>A0A9W7CG30</accession>
<proteinExistence type="predicted"/>
<dbReference type="InterPro" id="IPR013785">
    <property type="entry name" value="Aldolase_TIM"/>
</dbReference>
<dbReference type="OrthoDB" id="191209at2759"/>